<feature type="transmembrane region" description="Helical" evidence="1">
    <location>
        <begin position="7"/>
        <end position="26"/>
    </location>
</feature>
<dbReference type="KEGG" id="scs:Sta7437_0469"/>
<dbReference type="SUPFAM" id="SSF52317">
    <property type="entry name" value="Class I glutamine amidotransferase-like"/>
    <property type="match status" value="1"/>
</dbReference>
<feature type="domain" description="ABC-type uncharacterised transport system" evidence="2">
    <location>
        <begin position="215"/>
        <end position="445"/>
    </location>
</feature>
<dbReference type="Proteomes" id="UP000010473">
    <property type="component" value="Chromosome"/>
</dbReference>
<dbReference type="InterPro" id="IPR039975">
    <property type="entry name" value="IFT52"/>
</dbReference>
<feature type="transmembrane region" description="Helical" evidence="1">
    <location>
        <begin position="32"/>
        <end position="51"/>
    </location>
</feature>
<dbReference type="Pfam" id="PF23357">
    <property type="entry name" value="DUF7088"/>
    <property type="match status" value="1"/>
</dbReference>
<dbReference type="InterPro" id="IPR055396">
    <property type="entry name" value="DUF7088"/>
</dbReference>
<keyword evidence="5" id="KW-1185">Reference proteome</keyword>
<dbReference type="PANTHER" id="PTHR12969:SF7">
    <property type="entry name" value="INTRAFLAGELLAR TRANSPORT PROTEIN 52 HOMOLOG"/>
    <property type="match status" value="1"/>
</dbReference>
<sequence>MKKILDKLCLFFGLIFAVAGLVVGLITNQWSWLPLGFLIVGTILITVWFGLMIRSNRSFWHQRGMQVGTNALIATTAIFLIIGLINFIAIRNSFRFDLTENKIFTLSPQTQAIVQNLSQPLKVWIFDRNVDPEIESLLQNYRRYSQNFQFEVVDPEINIQLAKGKFNVQSPGEVYLEYGNKKQRIQTLDPRSGNVLTEVQLTNAIEKIKRDRALTIYFFQGHGEAPLKDIEGGLSQAVQSLENRGYQVQPLTLATSGKIPENTNVIAIAGANRKLFPAEVKIIQEYLNNGGNLLLMLPPETDPGLTPILDDWGIQLDSRLVIDASGAGNILGLGPAAPIINNYGEHPITKDFGQDIAIFPESRPLKIVPKEGITATPLVITNEQSWAESDLSNQQLQFDSATDIKGPLDLAFALSRKENAQSKESRLVIFGSSTFATNGWLQQQLNSDLLLNSINWLAGEDEQTLSISAKEPTNRRINLAPLQARIISLMALFIMPMIALGMAIFTWWRRR</sequence>
<dbReference type="InterPro" id="IPR019196">
    <property type="entry name" value="ABC_transp_unknown"/>
</dbReference>
<evidence type="ECO:0000259" key="2">
    <source>
        <dbReference type="Pfam" id="PF09822"/>
    </source>
</evidence>
<gene>
    <name evidence="4" type="ordered locus">Sta7437_0469</name>
</gene>
<organism evidence="4 5">
    <name type="scientific">Stanieria cyanosphaera (strain ATCC 29371 / PCC 7437)</name>
    <dbReference type="NCBI Taxonomy" id="111780"/>
    <lineage>
        <taxon>Bacteria</taxon>
        <taxon>Bacillati</taxon>
        <taxon>Cyanobacteriota</taxon>
        <taxon>Cyanophyceae</taxon>
        <taxon>Pleurocapsales</taxon>
        <taxon>Dermocarpellaceae</taxon>
        <taxon>Stanieria</taxon>
    </lineage>
</organism>
<evidence type="ECO:0000313" key="4">
    <source>
        <dbReference type="EMBL" id="AFZ34076.1"/>
    </source>
</evidence>
<evidence type="ECO:0000256" key="1">
    <source>
        <dbReference type="SAM" id="Phobius"/>
    </source>
</evidence>
<dbReference type="OrthoDB" id="501439at2"/>
<dbReference type="eggNOG" id="COG3225">
    <property type="taxonomic scope" value="Bacteria"/>
</dbReference>
<protein>
    <submittedName>
        <fullName evidence="4">ABC-type uncharacterized transport system</fullName>
    </submittedName>
</protein>
<dbReference type="Pfam" id="PF09822">
    <property type="entry name" value="ABC_transp_aux"/>
    <property type="match status" value="1"/>
</dbReference>
<dbReference type="STRING" id="111780.Sta7437_0469"/>
<proteinExistence type="predicted"/>
<reference evidence="5" key="1">
    <citation type="journal article" date="2013" name="Proc. Natl. Acad. Sci. U.S.A.">
        <title>Improving the coverage of the cyanobacterial phylum using diversity-driven genome sequencing.</title>
        <authorList>
            <person name="Shih P.M."/>
            <person name="Wu D."/>
            <person name="Latifi A."/>
            <person name="Axen S.D."/>
            <person name="Fewer D.P."/>
            <person name="Talla E."/>
            <person name="Calteau A."/>
            <person name="Cai F."/>
            <person name="Tandeau de Marsac N."/>
            <person name="Rippka R."/>
            <person name="Herdman M."/>
            <person name="Sivonen K."/>
            <person name="Coursin T."/>
            <person name="Laurent T."/>
            <person name="Goodwin L."/>
            <person name="Nolan M."/>
            <person name="Davenport K.W."/>
            <person name="Han C.S."/>
            <person name="Rubin E.M."/>
            <person name="Eisen J.A."/>
            <person name="Woyke T."/>
            <person name="Gugger M."/>
            <person name="Kerfeld C.A."/>
        </authorList>
    </citation>
    <scope>NUCLEOTIDE SEQUENCE [LARGE SCALE GENOMIC DNA]</scope>
    <source>
        <strain evidence="5">ATCC 29371 / PCC 7437</strain>
    </source>
</reference>
<name>K9XPW4_STAC7</name>
<dbReference type="HOGENOM" id="CLU_018716_0_0_3"/>
<dbReference type="InterPro" id="IPR029062">
    <property type="entry name" value="Class_I_gatase-like"/>
</dbReference>
<feature type="transmembrane region" description="Helical" evidence="1">
    <location>
        <begin position="71"/>
        <end position="90"/>
    </location>
</feature>
<dbReference type="EMBL" id="CP003653">
    <property type="protein sequence ID" value="AFZ34076.1"/>
    <property type="molecule type" value="Genomic_DNA"/>
</dbReference>
<feature type="transmembrane region" description="Helical" evidence="1">
    <location>
        <begin position="486"/>
        <end position="508"/>
    </location>
</feature>
<evidence type="ECO:0000259" key="3">
    <source>
        <dbReference type="Pfam" id="PF23357"/>
    </source>
</evidence>
<evidence type="ECO:0000313" key="5">
    <source>
        <dbReference type="Proteomes" id="UP000010473"/>
    </source>
</evidence>
<dbReference type="RefSeq" id="WP_015191749.1">
    <property type="nucleotide sequence ID" value="NC_019748.1"/>
</dbReference>
<dbReference type="AlphaFoldDB" id="K9XPW4"/>
<keyword evidence="1" id="KW-0812">Transmembrane</keyword>
<dbReference type="PANTHER" id="PTHR12969">
    <property type="entry name" value="NGD5/OSM-6/IFT52"/>
    <property type="match status" value="1"/>
</dbReference>
<keyword evidence="1" id="KW-1133">Transmembrane helix</keyword>
<feature type="domain" description="DUF7088" evidence="3">
    <location>
        <begin position="100"/>
        <end position="159"/>
    </location>
</feature>
<keyword evidence="1" id="KW-0472">Membrane</keyword>
<accession>K9XPW4</accession>